<protein>
    <submittedName>
        <fullName evidence="1">Uncharacterized protein</fullName>
    </submittedName>
</protein>
<dbReference type="Proteomes" id="UP000192758">
    <property type="component" value="Unassembled WGS sequence"/>
</dbReference>
<comment type="caution">
    <text evidence="1">The sequence shown here is derived from an EMBL/GenBank/DDBJ whole genome shotgun (WGS) entry which is preliminary data.</text>
</comment>
<organism evidence="1 2">
    <name type="scientific">Ecytonucleospora hepatopenaei</name>
    <dbReference type="NCBI Taxonomy" id="646526"/>
    <lineage>
        <taxon>Eukaryota</taxon>
        <taxon>Fungi</taxon>
        <taxon>Fungi incertae sedis</taxon>
        <taxon>Microsporidia</taxon>
        <taxon>Enterocytozoonidae</taxon>
        <taxon>Ecytonucleospora</taxon>
    </lineage>
</organism>
<evidence type="ECO:0000313" key="1">
    <source>
        <dbReference type="EMBL" id="OQS55873.1"/>
    </source>
</evidence>
<proteinExistence type="predicted"/>
<accession>A0A1W0E9G4</accession>
<sequence length="185" mass="21491">MESTKVCEEYICGCCLYEEFATIDVTDKCPKSHNIQKRKIFRNNMKTKESCGYIRKAIITYEEIIKDTDQKIKDFTKSIKPTIPKKIINALDYTEKCVINEQKENVGRIYSLLNVHGKLIQESKKAMVDNTLKICKNCGSFLYGTNQCKHKFCKSYLKIRKLLEELKEIIKGREGLKEKSSNLVE</sequence>
<reference evidence="1 2" key="1">
    <citation type="journal article" date="2017" name="Environ. Microbiol.">
        <title>Decay of the glycolytic pathway and adaptation to intranuclear parasitism within Enterocytozoonidae microsporidia.</title>
        <authorList>
            <person name="Wiredu Boakye D."/>
            <person name="Jaroenlak P."/>
            <person name="Prachumwat A."/>
            <person name="Williams T.A."/>
            <person name="Bateman K.S."/>
            <person name="Itsathitphaisarn O."/>
            <person name="Sritunyalucksana K."/>
            <person name="Paszkiewicz K.H."/>
            <person name="Moore K.A."/>
            <person name="Stentiford G.D."/>
            <person name="Williams B.A."/>
        </authorList>
    </citation>
    <scope>NUCLEOTIDE SEQUENCE [LARGE SCALE GENOMIC DNA]</scope>
    <source>
        <strain evidence="1 2">TH1</strain>
    </source>
</reference>
<gene>
    <name evidence="1" type="ORF">EHP00_2350</name>
</gene>
<keyword evidence="2" id="KW-1185">Reference proteome</keyword>
<dbReference type="AlphaFoldDB" id="A0A1W0E9G4"/>
<dbReference type="VEuPathDB" id="MicrosporidiaDB:EHP00_2350"/>
<evidence type="ECO:0000313" key="2">
    <source>
        <dbReference type="Proteomes" id="UP000192758"/>
    </source>
</evidence>
<dbReference type="EMBL" id="MNPJ01000001">
    <property type="protein sequence ID" value="OQS55873.1"/>
    <property type="molecule type" value="Genomic_DNA"/>
</dbReference>
<name>A0A1W0E9G4_9MICR</name>